<dbReference type="Gene3D" id="1.20.1530.10">
    <property type="entry name" value="Na+/H+ antiporter like domain"/>
    <property type="match status" value="1"/>
</dbReference>
<reference evidence="7" key="1">
    <citation type="submission" date="2020-05" db="EMBL/GenBank/DDBJ databases">
        <authorList>
            <person name="Chiriac C."/>
            <person name="Salcher M."/>
            <person name="Ghai R."/>
            <person name="Kavagutti S V."/>
        </authorList>
    </citation>
    <scope>NUCLEOTIDE SEQUENCE</scope>
</reference>
<dbReference type="PROSITE" id="PS51257">
    <property type="entry name" value="PROKAR_LIPOPROTEIN"/>
    <property type="match status" value="1"/>
</dbReference>
<dbReference type="AlphaFoldDB" id="A0A6J6KY18"/>
<feature type="transmembrane region" description="Helical" evidence="6">
    <location>
        <begin position="83"/>
        <end position="105"/>
    </location>
</feature>
<evidence type="ECO:0000313" key="7">
    <source>
        <dbReference type="EMBL" id="CAB4653184.1"/>
    </source>
</evidence>
<dbReference type="GO" id="GO:0006885">
    <property type="term" value="P:regulation of pH"/>
    <property type="evidence" value="ECO:0007669"/>
    <property type="project" value="InterPro"/>
</dbReference>
<evidence type="ECO:0000256" key="5">
    <source>
        <dbReference type="ARBA" id="ARBA00023136"/>
    </source>
</evidence>
<evidence type="ECO:0000256" key="1">
    <source>
        <dbReference type="ARBA" id="ARBA00004429"/>
    </source>
</evidence>
<dbReference type="HAMAP" id="MF_01844">
    <property type="entry name" value="NhaA"/>
    <property type="match status" value="1"/>
</dbReference>
<comment type="subcellular location">
    <subcellularLocation>
        <location evidence="1">Cell inner membrane</location>
        <topology evidence="1">Multi-pass membrane protein</topology>
    </subcellularLocation>
</comment>
<keyword evidence="4 6" id="KW-1133">Transmembrane helix</keyword>
<name>A0A6J6KY18_9ZZZZ</name>
<feature type="transmembrane region" description="Helical" evidence="6">
    <location>
        <begin position="275"/>
        <end position="296"/>
    </location>
</feature>
<evidence type="ECO:0000256" key="2">
    <source>
        <dbReference type="ARBA" id="ARBA00022475"/>
    </source>
</evidence>
<keyword evidence="3 6" id="KW-0812">Transmembrane</keyword>
<keyword evidence="5 6" id="KW-0472">Membrane</keyword>
<dbReference type="PANTHER" id="PTHR30341:SF0">
    <property type="entry name" value="NA(+)_H(+) ANTIPORTER NHAA"/>
    <property type="match status" value="1"/>
</dbReference>
<organism evidence="7">
    <name type="scientific">freshwater metagenome</name>
    <dbReference type="NCBI Taxonomy" id="449393"/>
    <lineage>
        <taxon>unclassified sequences</taxon>
        <taxon>metagenomes</taxon>
        <taxon>ecological metagenomes</taxon>
    </lineage>
</organism>
<accession>A0A6J6KY18</accession>
<dbReference type="PANTHER" id="PTHR30341">
    <property type="entry name" value="SODIUM ION/PROTON ANTIPORTER NHAA-RELATED"/>
    <property type="match status" value="1"/>
</dbReference>
<feature type="transmembrane region" description="Helical" evidence="6">
    <location>
        <begin position="143"/>
        <end position="164"/>
    </location>
</feature>
<gene>
    <name evidence="7" type="ORF">UFOPK2254_00279</name>
</gene>
<dbReference type="EMBL" id="CAEZWO010000016">
    <property type="protein sequence ID" value="CAB4653184.1"/>
    <property type="molecule type" value="Genomic_DNA"/>
</dbReference>
<proteinExistence type="inferred from homology"/>
<dbReference type="Pfam" id="PF06965">
    <property type="entry name" value="Na_H_antiport_1"/>
    <property type="match status" value="1"/>
</dbReference>
<dbReference type="InterPro" id="IPR004670">
    <property type="entry name" value="NhaA"/>
</dbReference>
<feature type="transmembrane region" description="Helical" evidence="6">
    <location>
        <begin position="52"/>
        <end position="71"/>
    </location>
</feature>
<dbReference type="InterPro" id="IPR023171">
    <property type="entry name" value="Na/H_antiporter_dom_sf"/>
</dbReference>
<feature type="transmembrane region" description="Helical" evidence="6">
    <location>
        <begin position="117"/>
        <end position="134"/>
    </location>
</feature>
<feature type="transmembrane region" description="Helical" evidence="6">
    <location>
        <begin position="170"/>
        <end position="186"/>
    </location>
</feature>
<protein>
    <submittedName>
        <fullName evidence="7">Unannotated protein</fullName>
    </submittedName>
</protein>
<dbReference type="GO" id="GO:0005886">
    <property type="term" value="C:plasma membrane"/>
    <property type="evidence" value="ECO:0007669"/>
    <property type="project" value="UniProtKB-SubCell"/>
</dbReference>
<sequence>MVRKISGAIFSFLATEIAGGIALVTSCAIALIASNSPWGAQYISFWEPSRNFISEGLMSLFFFLVGLEIKREFAHGELKNPKFAALPIIAAVGGMATPAIIFTLFNHSGTGAEGWAVAMPTDIALAIGALALLGKRIDTSLKIFLLTLAIADDLGSIIVLGTFYSGGISPLRIASTIGAVLLAWVIPNRSVFTTDRLIRIIHPWTSFLIIPLFALVNIGITFDFGTIGTLITSPIALGLIVGRILGKIVGITLFAWLAIKIGIASKPESLSFKEIAGAGALAGMGLTVSLFIADLAFTDTHQLDQVKVGLIISAIISSLLGLTILRRYSVAQD</sequence>
<feature type="transmembrane region" description="Helical" evidence="6">
    <location>
        <begin position="7"/>
        <end position="32"/>
    </location>
</feature>
<evidence type="ECO:0000256" key="6">
    <source>
        <dbReference type="SAM" id="Phobius"/>
    </source>
</evidence>
<dbReference type="GO" id="GO:0015385">
    <property type="term" value="F:sodium:proton antiporter activity"/>
    <property type="evidence" value="ECO:0007669"/>
    <property type="project" value="TreeGrafter"/>
</dbReference>
<feature type="transmembrane region" description="Helical" evidence="6">
    <location>
        <begin position="244"/>
        <end position="263"/>
    </location>
</feature>
<evidence type="ECO:0000256" key="3">
    <source>
        <dbReference type="ARBA" id="ARBA00022692"/>
    </source>
</evidence>
<keyword evidence="2" id="KW-1003">Cell membrane</keyword>
<evidence type="ECO:0000256" key="4">
    <source>
        <dbReference type="ARBA" id="ARBA00022989"/>
    </source>
</evidence>
<feature type="transmembrane region" description="Helical" evidence="6">
    <location>
        <begin position="207"/>
        <end position="232"/>
    </location>
</feature>
<feature type="transmembrane region" description="Helical" evidence="6">
    <location>
        <begin position="308"/>
        <end position="325"/>
    </location>
</feature>